<feature type="compositionally biased region" description="Polar residues" evidence="1">
    <location>
        <begin position="228"/>
        <end position="241"/>
    </location>
</feature>
<evidence type="ECO:0000313" key="3">
    <source>
        <dbReference type="Proteomes" id="UP000070134"/>
    </source>
</evidence>
<name>A0A127A1K9_9MICC</name>
<dbReference type="Proteomes" id="UP000070134">
    <property type="component" value="Chromosome"/>
</dbReference>
<organism evidence="2 3">
    <name type="scientific">Sinomonas atrocyanea</name>
    <dbReference type="NCBI Taxonomy" id="37927"/>
    <lineage>
        <taxon>Bacteria</taxon>
        <taxon>Bacillati</taxon>
        <taxon>Actinomycetota</taxon>
        <taxon>Actinomycetes</taxon>
        <taxon>Micrococcales</taxon>
        <taxon>Micrococcaceae</taxon>
        <taxon>Sinomonas</taxon>
    </lineage>
</organism>
<evidence type="ECO:0000313" key="2">
    <source>
        <dbReference type="EMBL" id="AMM31532.1"/>
    </source>
</evidence>
<protein>
    <submittedName>
        <fullName evidence="2">Uncharacterized protein</fullName>
    </submittedName>
</protein>
<feature type="region of interest" description="Disordered" evidence="1">
    <location>
        <begin position="228"/>
        <end position="249"/>
    </location>
</feature>
<dbReference type="RefSeq" id="WP_066495627.1">
    <property type="nucleotide sequence ID" value="NZ_BJMO01000067.1"/>
</dbReference>
<dbReference type="EMBL" id="CP014518">
    <property type="protein sequence ID" value="AMM31532.1"/>
    <property type="molecule type" value="Genomic_DNA"/>
</dbReference>
<dbReference type="KEGG" id="satk:SA2016_0844"/>
<dbReference type="STRING" id="37927.SA2016_0844"/>
<sequence length="249" mass="25585">MSTYGVSQTTINPVVVDAYDLAEGECDALLHGMSSAKAAALAHDIAGIPRHGISGASAWAQVDAAMPGWQEHLPKTSLDAMAAARCGDIPLPAALSAVTGDLGAIERLAVTSISMKVLGEMGAPSPMRVDGSRTSAIEAAIGHATMLIRIADQGAIETEYIGLADGSCNDLQQEFAARMRSHGVLFDEQVNVQHHDPRGGALAQDAARVGGPSRAAALVADGDSKPSTFTTSLFAPTSSARQRAAEGGR</sequence>
<reference evidence="2 3" key="1">
    <citation type="submission" date="2016-02" db="EMBL/GenBank/DDBJ databases">
        <title>Complete genome of Sinomonas atrocyanea KCTC 3377.</title>
        <authorList>
            <person name="Kim K.M."/>
        </authorList>
    </citation>
    <scope>NUCLEOTIDE SEQUENCE [LARGE SCALE GENOMIC DNA]</scope>
    <source>
        <strain evidence="2 3">KCTC 3377</strain>
    </source>
</reference>
<evidence type="ECO:0000256" key="1">
    <source>
        <dbReference type="SAM" id="MobiDB-lite"/>
    </source>
</evidence>
<accession>A0A127A1K9</accession>
<keyword evidence="3" id="KW-1185">Reference proteome</keyword>
<dbReference type="AlphaFoldDB" id="A0A127A1K9"/>
<proteinExistence type="predicted"/>
<gene>
    <name evidence="2" type="ORF">SA2016_0844</name>
</gene>